<dbReference type="GeneID" id="4960670"/>
<evidence type="ECO:0000313" key="1">
    <source>
        <dbReference type="EMBL" id="ABO60786.1"/>
    </source>
</evidence>
<evidence type="ECO:0000313" key="2">
    <source>
        <dbReference type="Proteomes" id="UP000002288"/>
    </source>
</evidence>
<gene>
    <name evidence="1" type="ORF">BPSphiE122_0026</name>
</gene>
<organism evidence="1 2">
    <name type="scientific">Burkholderia phage phiE12-2</name>
    <dbReference type="NCBI Taxonomy" id="2881401"/>
    <lineage>
        <taxon>Viruses</taxon>
        <taxon>Duplodnaviria</taxon>
        <taxon>Heunggongvirae</taxon>
        <taxon>Uroviricota</taxon>
        <taxon>Caudoviricetes</taxon>
        <taxon>Peduoviridae</taxon>
        <taxon>Duodecimduovirus</taxon>
        <taxon>Duodecimduovirus phiE122</taxon>
    </lineage>
</organism>
<name>A4JWX1_9CAUD</name>
<proteinExistence type="predicted"/>
<reference evidence="1 2" key="1">
    <citation type="submission" date="2007-03" db="EMBL/GenBank/DDBJ databases">
        <authorList>
            <person name="DeShazer D."/>
            <person name="Ronning C.M."/>
            <person name="Brinkac L.M."/>
            <person name="Nierman W.C."/>
        </authorList>
    </citation>
    <scope>NUCLEOTIDE SEQUENCE [LARGE SCALE GENOMIC DNA]</scope>
</reference>
<sequence length="187" mass="20576">MSENQKQQINFDQVVHSAYKRLNHYGKMPFRFREETVQEKAGLSSCIMAIGTVVADAFGILFQFIGINEEETRAATRALLAELGEDTLRGLSARIHNIANATSIFDKASEIWGLISEVKNAVGFDGIIKALKDSMHWYDWVITGVTVVAQLTIWFASDGVAFIAELALEGAYVAQLVDDSVTVGEVC</sequence>
<dbReference type="Proteomes" id="UP000002288">
    <property type="component" value="Segment"/>
</dbReference>
<protein>
    <submittedName>
        <fullName evidence="1">Uncharacterized protein</fullName>
    </submittedName>
</protein>
<keyword evidence="2" id="KW-1185">Reference proteome</keyword>
<dbReference type="KEGG" id="vg:4960670"/>
<accession>A4JWX1</accession>
<dbReference type="RefSeq" id="YP_001111176.1">
    <property type="nucleotide sequence ID" value="NC_009236.1"/>
</dbReference>
<dbReference type="EMBL" id="CP000624">
    <property type="protein sequence ID" value="ABO60786.1"/>
    <property type="molecule type" value="Genomic_DNA"/>
</dbReference>